<dbReference type="GO" id="GO:0003824">
    <property type="term" value="F:catalytic activity"/>
    <property type="evidence" value="ECO:0007669"/>
    <property type="project" value="InterPro"/>
</dbReference>
<dbReference type="AlphaFoldDB" id="A0A8H4V979"/>
<evidence type="ECO:0008006" key="6">
    <source>
        <dbReference type="Google" id="ProtNLM"/>
    </source>
</evidence>
<feature type="region of interest" description="Disordered" evidence="3">
    <location>
        <begin position="129"/>
        <end position="149"/>
    </location>
</feature>
<dbReference type="GO" id="GO:0005634">
    <property type="term" value="C:nucleus"/>
    <property type="evidence" value="ECO:0007669"/>
    <property type="project" value="UniProtKB-SubCell"/>
</dbReference>
<dbReference type="InterPro" id="IPR045138">
    <property type="entry name" value="MeCP2/MBD4"/>
</dbReference>
<comment type="subcellular location">
    <subcellularLocation>
        <location evidence="1">Nucleus</location>
    </subcellularLocation>
</comment>
<dbReference type="PANTHER" id="PTHR15074:SF0">
    <property type="entry name" value="METHYL-CPG-BINDING DOMAIN PROTEIN 4-LIKE PROTEIN"/>
    <property type="match status" value="1"/>
</dbReference>
<reference evidence="4 5" key="1">
    <citation type="journal article" date="2020" name="Genome Biol. Evol.">
        <title>A new high-quality draft genome assembly of the Chinese cordyceps Ophiocordyceps sinensis.</title>
        <authorList>
            <person name="Shu R."/>
            <person name="Zhang J."/>
            <person name="Meng Q."/>
            <person name="Zhang H."/>
            <person name="Zhou G."/>
            <person name="Li M."/>
            <person name="Wu P."/>
            <person name="Zhao Y."/>
            <person name="Chen C."/>
            <person name="Qin Q."/>
        </authorList>
    </citation>
    <scope>NUCLEOTIDE SEQUENCE [LARGE SCALE GENOMIC DNA]</scope>
    <source>
        <strain evidence="4 5">IOZ07</strain>
    </source>
</reference>
<name>A0A8H4V979_9HYPO</name>
<dbReference type="GO" id="GO:0003677">
    <property type="term" value="F:DNA binding"/>
    <property type="evidence" value="ECO:0007669"/>
    <property type="project" value="InterPro"/>
</dbReference>
<feature type="compositionally biased region" description="Polar residues" evidence="3">
    <location>
        <begin position="237"/>
        <end position="249"/>
    </location>
</feature>
<evidence type="ECO:0000256" key="3">
    <source>
        <dbReference type="SAM" id="MobiDB-lite"/>
    </source>
</evidence>
<keyword evidence="2" id="KW-0539">Nucleus</keyword>
<comment type="caution">
    <text evidence="4">The sequence shown here is derived from an EMBL/GenBank/DDBJ whole genome shotgun (WGS) entry which is preliminary data.</text>
</comment>
<feature type="region of interest" description="Disordered" evidence="3">
    <location>
        <begin position="380"/>
        <end position="399"/>
    </location>
</feature>
<evidence type="ECO:0000256" key="2">
    <source>
        <dbReference type="ARBA" id="ARBA00023242"/>
    </source>
</evidence>
<dbReference type="OrthoDB" id="10265068at2759"/>
<evidence type="ECO:0000256" key="1">
    <source>
        <dbReference type="ARBA" id="ARBA00004123"/>
    </source>
</evidence>
<keyword evidence="5" id="KW-1185">Reference proteome</keyword>
<accession>A0A8H4V979</accession>
<protein>
    <recommendedName>
        <fullName evidence="6">Methyl-CpG-binding domain-containing protein 4</fullName>
    </recommendedName>
</protein>
<dbReference type="Proteomes" id="UP000557566">
    <property type="component" value="Unassembled WGS sequence"/>
</dbReference>
<dbReference type="SUPFAM" id="SSF48150">
    <property type="entry name" value="DNA-glycosylase"/>
    <property type="match status" value="1"/>
</dbReference>
<evidence type="ECO:0000313" key="4">
    <source>
        <dbReference type="EMBL" id="KAF4512554.1"/>
    </source>
</evidence>
<organism evidence="4 5">
    <name type="scientific">Ophiocordyceps sinensis</name>
    <dbReference type="NCBI Taxonomy" id="72228"/>
    <lineage>
        <taxon>Eukaryota</taxon>
        <taxon>Fungi</taxon>
        <taxon>Dikarya</taxon>
        <taxon>Ascomycota</taxon>
        <taxon>Pezizomycotina</taxon>
        <taxon>Sordariomycetes</taxon>
        <taxon>Hypocreomycetidae</taxon>
        <taxon>Hypocreales</taxon>
        <taxon>Ophiocordycipitaceae</taxon>
        <taxon>Ophiocordyceps</taxon>
    </lineage>
</organism>
<feature type="region of interest" description="Disordered" evidence="3">
    <location>
        <begin position="235"/>
        <end position="259"/>
    </location>
</feature>
<evidence type="ECO:0000313" key="5">
    <source>
        <dbReference type="Proteomes" id="UP000557566"/>
    </source>
</evidence>
<feature type="region of interest" description="Disordered" evidence="3">
    <location>
        <begin position="190"/>
        <end position="222"/>
    </location>
</feature>
<dbReference type="InterPro" id="IPR011257">
    <property type="entry name" value="DNA_glycosylase"/>
</dbReference>
<gene>
    <name evidence="4" type="ORF">G6O67_001675</name>
</gene>
<sequence>MTASFGADVLSVFDVWEDSREFLCAIIQSGIAPRPEMQSLLDQSLLAGAEDWHALIDCATSIHQLRPRGLDGLKGQDVLTSLWLILSGLGDDGAAPAEEPWQETDRLIALAQKLEQDASTLPLSVSARNAHHGDLKPPTPHPKKRQKLAGATSIYWGHAGPAKPCTGHSSCRVAAALPCFSARLPWQKLGVGDSRRPSSEPQPSLGQRAEEGTSPRHLSGIRGDLVTLRLSRSTSSPYFSAQPPSQGKSTPKRPRPGTVSCVPFPPLSCSRFGIIQEELAHEPFWLLIAVTFLIKTSGQLAIPTFGSVKDRFPTPSQLADPANAQELSEMIRHLGLAVVRVAYVQKYATAFLDNPPRPDVRYRVRKYDKRDVAPPLAAVRSCSQMPDDGPLTGENDVDDPEAWEIGHMTQGKYTLDSWRIFCRDQLLGRAQDWNGKGREPEFQPEWMRVMPQDKELRAFLRWMWMREGWEWEPTSGERTVLRQEMRLAVDQGRVEYDDRGGLRILDEPPRMPG</sequence>
<dbReference type="EMBL" id="JAAVMX010000002">
    <property type="protein sequence ID" value="KAF4512554.1"/>
    <property type="molecule type" value="Genomic_DNA"/>
</dbReference>
<dbReference type="GO" id="GO:0006281">
    <property type="term" value="P:DNA repair"/>
    <property type="evidence" value="ECO:0007669"/>
    <property type="project" value="InterPro"/>
</dbReference>
<proteinExistence type="predicted"/>
<dbReference type="Gene3D" id="1.10.340.30">
    <property type="entry name" value="Hypothetical protein, domain 2"/>
    <property type="match status" value="1"/>
</dbReference>
<dbReference type="PANTHER" id="PTHR15074">
    <property type="entry name" value="METHYL-CPG-BINDING PROTEIN"/>
    <property type="match status" value="1"/>
</dbReference>